<feature type="transmembrane region" description="Helical" evidence="1">
    <location>
        <begin position="20"/>
        <end position="38"/>
    </location>
</feature>
<keyword evidence="1" id="KW-0812">Transmembrane</keyword>
<keyword evidence="1" id="KW-1133">Transmembrane helix</keyword>
<feature type="transmembrane region" description="Helical" evidence="1">
    <location>
        <begin position="44"/>
        <end position="66"/>
    </location>
</feature>
<sequence length="243" mass="27126">MGLDQLFDTYSLRARHLPTVLVVAPPLMVASLLFPKVYDRMGASMTSVSVSVSLSLVFLFFIAHVLRQRGRAVEKKMTAEAGGMPTTCWLRHKDTNLDPVTKARYHGYLGKNVPGLNVPSQSQEQQRPEMADDTYRSAVKWLLEKTRDTAKYPLVLKENAEYGFRRNMFGGKWLAITLCVLPLAAAYAWDAYKGVGPQFDNDHVAAIAIAVVAVLAWLFFVTKEWVRDASHAYARALLATCEA</sequence>
<comment type="caution">
    <text evidence="2">The sequence shown here is derived from an EMBL/GenBank/DDBJ whole genome shotgun (WGS) entry which is preliminary data.</text>
</comment>
<gene>
    <name evidence="2" type="ORF">RAMLITH_22640</name>
</gene>
<dbReference type="AlphaFoldDB" id="A0A7X6DK27"/>
<evidence type="ECO:0000313" key="3">
    <source>
        <dbReference type="Proteomes" id="UP000521868"/>
    </source>
</evidence>
<accession>A0A7X6DK27</accession>
<evidence type="ECO:0000256" key="1">
    <source>
        <dbReference type="SAM" id="Phobius"/>
    </source>
</evidence>
<name>A0A7X6DK27_9BURK</name>
<dbReference type="RefSeq" id="WP_168109749.1">
    <property type="nucleotide sequence ID" value="NZ_VTOX01000011.1"/>
</dbReference>
<protein>
    <submittedName>
        <fullName evidence="2">Uncharacterized protein</fullName>
    </submittedName>
</protein>
<feature type="transmembrane region" description="Helical" evidence="1">
    <location>
        <begin position="204"/>
        <end position="221"/>
    </location>
</feature>
<dbReference type="EMBL" id="VTOX01000011">
    <property type="protein sequence ID" value="NKE68623.1"/>
    <property type="molecule type" value="Genomic_DNA"/>
</dbReference>
<evidence type="ECO:0000313" key="2">
    <source>
        <dbReference type="EMBL" id="NKE68623.1"/>
    </source>
</evidence>
<keyword evidence="3" id="KW-1185">Reference proteome</keyword>
<reference evidence="2 3" key="1">
    <citation type="journal article" date="2020" name="Nature">
        <title>Bacterial chemolithoautotrophy via manganese oxidation.</title>
        <authorList>
            <person name="Yu H."/>
            <person name="Leadbetter J.R."/>
        </authorList>
    </citation>
    <scope>NUCLEOTIDE SEQUENCE [LARGE SCALE GENOMIC DNA]</scope>
    <source>
        <strain evidence="2 3">RBP-1</strain>
    </source>
</reference>
<feature type="transmembrane region" description="Helical" evidence="1">
    <location>
        <begin position="173"/>
        <end position="192"/>
    </location>
</feature>
<organism evidence="2 3">
    <name type="scientific">Ramlibacter lithotrophicus</name>
    <dbReference type="NCBI Taxonomy" id="2606681"/>
    <lineage>
        <taxon>Bacteria</taxon>
        <taxon>Pseudomonadati</taxon>
        <taxon>Pseudomonadota</taxon>
        <taxon>Betaproteobacteria</taxon>
        <taxon>Burkholderiales</taxon>
        <taxon>Comamonadaceae</taxon>
        <taxon>Ramlibacter</taxon>
    </lineage>
</organism>
<proteinExistence type="predicted"/>
<dbReference type="Proteomes" id="UP000521868">
    <property type="component" value="Unassembled WGS sequence"/>
</dbReference>
<keyword evidence="1" id="KW-0472">Membrane</keyword>